<keyword evidence="6" id="KW-1133">Transmembrane helix</keyword>
<evidence type="ECO:0000259" key="12">
    <source>
        <dbReference type="Pfam" id="PF00076"/>
    </source>
</evidence>
<keyword evidence="4" id="KW-0812">Transmembrane</keyword>
<protein>
    <recommendedName>
        <fullName evidence="3 10">Mitochondrial escape protein 2</fullName>
    </recommendedName>
</protein>
<dbReference type="SUPFAM" id="SSF54928">
    <property type="entry name" value="RNA-binding domain, RBD"/>
    <property type="match status" value="1"/>
</dbReference>
<keyword evidence="15" id="KW-1185">Reference proteome</keyword>
<comment type="caution">
    <text evidence="14">The sequence shown here is derived from an EMBL/GenBank/DDBJ whole genome shotgun (WGS) entry which is preliminary data.</text>
</comment>
<feature type="compositionally biased region" description="Basic and acidic residues" evidence="11">
    <location>
        <begin position="760"/>
        <end position="774"/>
    </location>
</feature>
<evidence type="ECO:0000256" key="8">
    <source>
        <dbReference type="ARBA" id="ARBA00023136"/>
    </source>
</evidence>
<gene>
    <name evidence="14" type="primary">YME2</name>
    <name evidence="14" type="ORF">SEPCBS57363_000545</name>
</gene>
<dbReference type="Pfam" id="PF00076">
    <property type="entry name" value="RRM_1"/>
    <property type="match status" value="1"/>
</dbReference>
<reference evidence="14 15" key="1">
    <citation type="submission" date="2024-01" db="EMBL/GenBank/DDBJ databases">
        <authorList>
            <person name="Allen C."/>
            <person name="Tagirdzhanova G."/>
        </authorList>
    </citation>
    <scope>NUCLEOTIDE SEQUENCE [LARGE SCALE GENOMIC DNA]</scope>
    <source>
        <strain evidence="14 15">CBS 573.63</strain>
    </source>
</reference>
<evidence type="ECO:0000259" key="13">
    <source>
        <dbReference type="Pfam" id="PF10443"/>
    </source>
</evidence>
<evidence type="ECO:0000256" key="7">
    <source>
        <dbReference type="ARBA" id="ARBA00023128"/>
    </source>
</evidence>
<evidence type="ECO:0000256" key="4">
    <source>
        <dbReference type="ARBA" id="ARBA00022692"/>
    </source>
</evidence>
<keyword evidence="10" id="KW-0694">RNA-binding</keyword>
<evidence type="ECO:0000313" key="14">
    <source>
        <dbReference type="EMBL" id="CAK7263375.1"/>
    </source>
</evidence>
<dbReference type="PANTHER" id="PTHR32198">
    <property type="entry name" value="MITOCHONDRIAL ESCAPE PROTEIN 2"/>
    <property type="match status" value="1"/>
</dbReference>
<dbReference type="InterPro" id="IPR039627">
    <property type="entry name" value="Yme2_C"/>
</dbReference>
<evidence type="ECO:0000256" key="1">
    <source>
        <dbReference type="ARBA" id="ARBA00004434"/>
    </source>
</evidence>
<keyword evidence="5 10" id="KW-0999">Mitochondrion inner membrane</keyword>
<feature type="domain" description="RRM" evidence="12">
    <location>
        <begin position="277"/>
        <end position="334"/>
    </location>
</feature>
<feature type="region of interest" description="Disordered" evidence="11">
    <location>
        <begin position="683"/>
        <end position="707"/>
    </location>
</feature>
<dbReference type="EMBL" id="CAWUOM010000004">
    <property type="protein sequence ID" value="CAK7263375.1"/>
    <property type="molecule type" value="Genomic_DNA"/>
</dbReference>
<dbReference type="InterPro" id="IPR018850">
    <property type="entry name" value="Mt_escape_2_C"/>
</dbReference>
<dbReference type="InterPro" id="IPR035979">
    <property type="entry name" value="RBD_domain_sf"/>
</dbReference>
<evidence type="ECO:0000256" key="11">
    <source>
        <dbReference type="SAM" id="MobiDB-lite"/>
    </source>
</evidence>
<comment type="subcellular location">
    <subcellularLocation>
        <location evidence="1 10">Mitochondrion inner membrane</location>
        <topology evidence="1 10">Single-pass membrane protein</topology>
    </subcellularLocation>
</comment>
<comment type="function">
    <text evidence="9 10">Plays a role in maintaining the mitochondrial genome and in controlling the mtDNA escape. Involved in the regulation of mtDNA nucleotide structure and number. May have a dispensable role in early maturation of pre-rRNA.</text>
</comment>
<evidence type="ECO:0000256" key="2">
    <source>
        <dbReference type="ARBA" id="ARBA00010320"/>
    </source>
</evidence>
<keyword evidence="7 10" id="KW-0496">Mitochondrion</keyword>
<evidence type="ECO:0000256" key="6">
    <source>
        <dbReference type="ARBA" id="ARBA00022989"/>
    </source>
</evidence>
<organism evidence="14 15">
    <name type="scientific">Sporothrix epigloea</name>
    <dbReference type="NCBI Taxonomy" id="1892477"/>
    <lineage>
        <taxon>Eukaryota</taxon>
        <taxon>Fungi</taxon>
        <taxon>Dikarya</taxon>
        <taxon>Ascomycota</taxon>
        <taxon>Pezizomycotina</taxon>
        <taxon>Sordariomycetes</taxon>
        <taxon>Sordariomycetidae</taxon>
        <taxon>Ophiostomatales</taxon>
        <taxon>Ophiostomataceae</taxon>
        <taxon>Sporothrix</taxon>
    </lineage>
</organism>
<evidence type="ECO:0000256" key="5">
    <source>
        <dbReference type="ARBA" id="ARBA00022792"/>
    </source>
</evidence>
<dbReference type="PANTHER" id="PTHR32198:SF2">
    <property type="entry name" value="MITOCHONDRIAL ESCAPE PROTEIN 2"/>
    <property type="match status" value="1"/>
</dbReference>
<feature type="region of interest" description="Disordered" evidence="11">
    <location>
        <begin position="745"/>
        <end position="807"/>
    </location>
</feature>
<feature type="domain" description="Mitochondrial escape protein 2 C-terminal" evidence="13">
    <location>
        <begin position="450"/>
        <end position="1041"/>
    </location>
</feature>
<comment type="similarity">
    <text evidence="2 10">Belongs to the YME2 family.</text>
</comment>
<name>A0ABP0D574_9PEZI</name>
<accession>A0ABP0D574</accession>
<proteinExistence type="inferred from homology"/>
<dbReference type="SUPFAM" id="SSF52540">
    <property type="entry name" value="P-loop containing nucleoside triphosphate hydrolases"/>
    <property type="match status" value="1"/>
</dbReference>
<dbReference type="Proteomes" id="UP001642501">
    <property type="component" value="Unassembled WGS sequence"/>
</dbReference>
<evidence type="ECO:0000256" key="9">
    <source>
        <dbReference type="ARBA" id="ARBA00025276"/>
    </source>
</evidence>
<keyword evidence="10" id="KW-0507">mRNA processing</keyword>
<evidence type="ECO:0000313" key="15">
    <source>
        <dbReference type="Proteomes" id="UP001642501"/>
    </source>
</evidence>
<dbReference type="InterPro" id="IPR000504">
    <property type="entry name" value="RRM_dom"/>
</dbReference>
<evidence type="ECO:0000256" key="10">
    <source>
        <dbReference type="RuleBase" id="RU367108"/>
    </source>
</evidence>
<dbReference type="InterPro" id="IPR027417">
    <property type="entry name" value="P-loop_NTPase"/>
</dbReference>
<sequence length="1084" mass="117367">MLLGRSFRPVSHQTWHRQQIRVLSQYYGRSSALHTPAVSTQPHLTSPANTTITRRRQLPATSSLVLTGRRWETSSTGEGKSGHIAASPGEGILFLDNVFPLRIGNILAWRPWRSSADHNDGETSQLLKRFTKESSANSPSRSSSPSPLSSFWVSIASVIDPVSLVKRAIPSDLNLTVTDIVPRLKDGGVFVKFRHPADKNLEDIEADLAGSLIAHPVRPWFNPLWGCMRVGLVRGVPWLEDLASRVPSSRLKVEFCAPPAATGTGGVGDASGSANLELSHETIYSLFRRYGKIAEITSLPFDSKTLPRYATIDFIRLRDAVMARSCLHGFVVNETSRLRTSYEQRARAHHIWDWLTSHPRIVFPIIAALLATITVAVFDPIRSFFVRAHVQHSFTLRDSQVWKWVQGRTSAAWAYARNSYDTAADNMGIGGGKGHKGASNQSQDALMTHRRDLLDALRTWLLETTETFIVVQGPRGSGKNELVIDQALKGRRDVLVIDCKPIVEARGESSTIKRIANAIGYRPVFSWANNLSSLVDLAVQGTTGVKTGFSETLDEQLSKILQTATAALRDVSLAGRHKTDVDANLNEDAYLEAHPERRAVIVLDNFGHRNEDATGLVYDKLAEWAATLVQANIAHVVFLTSDTAYPKALVKAMPDRLFRQIALGDLSPEVAMNYVLNHLAEKEDEEEAAQDGAGEQQPVEQKPDTAATTAAVDIAIDAQKARLKAGQQPAEAKSKSILDNITLPFQKAKTETEGSNSSDSSDKPTEKASDDDKNALTTSTEQTPVRKITTSSKTAAFKKKPRVSGEPSTINTAAAKAVLSAEGGISSVIGSTAMRSSVSDAHQGVIRELDSCIGVLGGRLTDLESLVRRLKSGQSPKRAVSEIVEQSASEIIKMFLLPQGKATGSASGVGVASGAASAAATSAGPAWTSEQAWFLVREIAAKGGSVCYNDILLSDSFAASTSSIAAIDALAAAELVNIQTFRGRPQSIKAGSPVYLAAFQFLGSDTALAARLDWRVLSDKATIEAKTVAKVEQELALLSSLTKQPPQVGDRATYLLNKLQASQTKIMSYEAEMARLKKAMSEKT</sequence>
<dbReference type="Pfam" id="PF10443">
    <property type="entry name" value="RNA12"/>
    <property type="match status" value="1"/>
</dbReference>
<evidence type="ECO:0000256" key="3">
    <source>
        <dbReference type="ARBA" id="ARBA00020222"/>
    </source>
</evidence>
<keyword evidence="8" id="KW-0472">Membrane</keyword>